<dbReference type="Proteomes" id="UP000008701">
    <property type="component" value="Chromosome"/>
</dbReference>
<dbReference type="OrthoDB" id="595144at2"/>
<dbReference type="HOGENOM" id="CLU_1624192_0_0_10"/>
<dbReference type="RefSeq" id="WP_011744486.1">
    <property type="nucleotide sequence ID" value="NC_008639.1"/>
</dbReference>
<dbReference type="InterPro" id="IPR012347">
    <property type="entry name" value="Ferritin-like"/>
</dbReference>
<dbReference type="KEGG" id="cph:Cpha266_0597"/>
<proteinExistence type="predicted"/>
<sequence length="156" mass="18110">MTKSLHDHLEESIKLEVNLAKLYTVFNDLFPEDEEFWFQLAMEERGHAALLQQEKKQPHPIDFFPENLLAKDLQSLIDANKRVLNYITVYSENMPSRKTAFETALSLENSAGEAHFQHFLDSPNNSLSATIFKQLNLEDRDHAERIEEYMLNNGLS</sequence>
<name>A1BE26_CHLPD</name>
<dbReference type="AlphaFoldDB" id="A1BE26"/>
<dbReference type="eggNOG" id="ENOG5032DYT">
    <property type="taxonomic scope" value="Bacteria"/>
</dbReference>
<gene>
    <name evidence="1" type="ordered locus">Cpha266_0597</name>
</gene>
<reference evidence="1 2" key="1">
    <citation type="submission" date="2006-12" db="EMBL/GenBank/DDBJ databases">
        <title>Complete sequence of Chlorobium phaeobacteroides DSM 266.</title>
        <authorList>
            <consortium name="US DOE Joint Genome Institute"/>
            <person name="Copeland A."/>
            <person name="Lucas S."/>
            <person name="Lapidus A."/>
            <person name="Barry K."/>
            <person name="Detter J.C."/>
            <person name="Glavina del Rio T."/>
            <person name="Hammon N."/>
            <person name="Israni S."/>
            <person name="Pitluck S."/>
            <person name="Goltsman E."/>
            <person name="Schmutz J."/>
            <person name="Larimer F."/>
            <person name="Land M."/>
            <person name="Hauser L."/>
            <person name="Mikhailova N."/>
            <person name="Li T."/>
            <person name="Overmann J."/>
            <person name="Bryant D.A."/>
            <person name="Richardson P."/>
        </authorList>
    </citation>
    <scope>NUCLEOTIDE SEQUENCE [LARGE SCALE GENOMIC DNA]</scope>
    <source>
        <strain evidence="1 2">DSM 266</strain>
    </source>
</reference>
<organism evidence="1 2">
    <name type="scientific">Chlorobium phaeobacteroides (strain DSM 266 / SMG 266 / 2430)</name>
    <dbReference type="NCBI Taxonomy" id="290317"/>
    <lineage>
        <taxon>Bacteria</taxon>
        <taxon>Pseudomonadati</taxon>
        <taxon>Chlorobiota</taxon>
        <taxon>Chlorobiia</taxon>
        <taxon>Chlorobiales</taxon>
        <taxon>Chlorobiaceae</taxon>
        <taxon>Chlorobium/Pelodictyon group</taxon>
        <taxon>Chlorobium</taxon>
    </lineage>
</organism>
<accession>A1BE26</accession>
<dbReference type="InterPro" id="IPR009078">
    <property type="entry name" value="Ferritin-like_SF"/>
</dbReference>
<dbReference type="Gene3D" id="1.20.1260.10">
    <property type="match status" value="1"/>
</dbReference>
<evidence type="ECO:0008006" key="3">
    <source>
        <dbReference type="Google" id="ProtNLM"/>
    </source>
</evidence>
<evidence type="ECO:0000313" key="1">
    <source>
        <dbReference type="EMBL" id="ABL64653.1"/>
    </source>
</evidence>
<dbReference type="EMBL" id="CP000492">
    <property type="protein sequence ID" value="ABL64653.1"/>
    <property type="molecule type" value="Genomic_DNA"/>
</dbReference>
<evidence type="ECO:0000313" key="2">
    <source>
        <dbReference type="Proteomes" id="UP000008701"/>
    </source>
</evidence>
<dbReference type="SUPFAM" id="SSF47240">
    <property type="entry name" value="Ferritin-like"/>
    <property type="match status" value="1"/>
</dbReference>
<protein>
    <recommendedName>
        <fullName evidence="3">Rubrerythrin diiron-binding domain-containing protein</fullName>
    </recommendedName>
</protein>
<keyword evidence="2" id="KW-1185">Reference proteome</keyword>